<dbReference type="EMBL" id="JAPFQA010000029">
    <property type="protein sequence ID" value="MCZ8548502.1"/>
    <property type="molecule type" value="Genomic_DNA"/>
</dbReference>
<evidence type="ECO:0000313" key="1">
    <source>
        <dbReference type="EMBL" id="MCZ8548502.1"/>
    </source>
</evidence>
<organism evidence="1 2">
    <name type="scientific">Mesorhizobium qingshengii</name>
    <dbReference type="NCBI Taxonomy" id="1165689"/>
    <lineage>
        <taxon>Bacteria</taxon>
        <taxon>Pseudomonadati</taxon>
        <taxon>Pseudomonadota</taxon>
        <taxon>Alphaproteobacteria</taxon>
        <taxon>Hyphomicrobiales</taxon>
        <taxon>Phyllobacteriaceae</taxon>
        <taxon>Mesorhizobium</taxon>
    </lineage>
</organism>
<comment type="caution">
    <text evidence="1">The sequence shown here is derived from an EMBL/GenBank/DDBJ whole genome shotgun (WGS) entry which is preliminary data.</text>
</comment>
<dbReference type="Proteomes" id="UP001152178">
    <property type="component" value="Unassembled WGS sequence"/>
</dbReference>
<keyword evidence="2" id="KW-1185">Reference proteome</keyword>
<gene>
    <name evidence="1" type="ORF">OOJ09_30430</name>
</gene>
<sequence length="131" mass="14300">MSDGEAKLINLAFRVGSVAEAEALVESTGGWSKRAMHDIDGEQFLEARFGGISINFFETALYDGKAEPARAGFLHASFAVPSLAAILENPDWSARLVWGPSTIRGGFGHRRIAFFEPLPGCRIELMEEIDD</sequence>
<name>A0ABT4R3U9_9HYPH</name>
<accession>A0ABT4R3U9</accession>
<dbReference type="SUPFAM" id="SSF54593">
    <property type="entry name" value="Glyoxalase/Bleomycin resistance protein/Dihydroxybiphenyl dioxygenase"/>
    <property type="match status" value="1"/>
</dbReference>
<dbReference type="RefSeq" id="WP_269908751.1">
    <property type="nucleotide sequence ID" value="NZ_JAPFQA010000029.1"/>
</dbReference>
<evidence type="ECO:0008006" key="3">
    <source>
        <dbReference type="Google" id="ProtNLM"/>
    </source>
</evidence>
<dbReference type="InterPro" id="IPR029068">
    <property type="entry name" value="Glyas_Bleomycin-R_OHBP_Dase"/>
</dbReference>
<proteinExistence type="predicted"/>
<protein>
    <recommendedName>
        <fullName evidence="3">VOC domain-containing protein</fullName>
    </recommendedName>
</protein>
<reference evidence="1" key="1">
    <citation type="submission" date="2022-11" db="EMBL/GenBank/DDBJ databases">
        <authorList>
            <person name="Coimbra C."/>
        </authorList>
    </citation>
    <scope>NUCLEOTIDE SEQUENCE</scope>
    <source>
        <strain evidence="1">Jales19</strain>
    </source>
</reference>
<evidence type="ECO:0000313" key="2">
    <source>
        <dbReference type="Proteomes" id="UP001152178"/>
    </source>
</evidence>